<evidence type="ECO:0000256" key="2">
    <source>
        <dbReference type="ARBA" id="ARBA00022679"/>
    </source>
</evidence>
<keyword evidence="4" id="KW-0012">Acyltransferase</keyword>
<dbReference type="GO" id="GO:0005829">
    <property type="term" value="C:cytosol"/>
    <property type="evidence" value="ECO:0007669"/>
    <property type="project" value="TreeGrafter"/>
</dbReference>
<dbReference type="PANTHER" id="PTHR11712:SF336">
    <property type="entry name" value="3-OXOACYL-[ACYL-CARRIER-PROTEIN] SYNTHASE, MITOCHONDRIAL"/>
    <property type="match status" value="1"/>
</dbReference>
<accession>A0A1W1C6M4</accession>
<dbReference type="GO" id="GO:0004315">
    <property type="term" value="F:3-oxoacyl-[acyl-carrier-protein] synthase activity"/>
    <property type="evidence" value="ECO:0007669"/>
    <property type="project" value="UniProtKB-EC"/>
</dbReference>
<dbReference type="Gene3D" id="3.40.47.10">
    <property type="match status" value="1"/>
</dbReference>
<dbReference type="AlphaFoldDB" id="A0A1W1C6M4"/>
<dbReference type="InterPro" id="IPR014031">
    <property type="entry name" value="Ketoacyl_synth_C"/>
</dbReference>
<feature type="domain" description="Ketosynthase family 3 (KS3)" evidence="3">
    <location>
        <begin position="1"/>
        <end position="369"/>
    </location>
</feature>
<dbReference type="SMART" id="SM00825">
    <property type="entry name" value="PKS_KS"/>
    <property type="match status" value="1"/>
</dbReference>
<keyword evidence="2 4" id="KW-0808">Transferase</keyword>
<dbReference type="InterPro" id="IPR014030">
    <property type="entry name" value="Ketoacyl_synth_N"/>
</dbReference>
<organism evidence="4">
    <name type="scientific">hydrothermal vent metagenome</name>
    <dbReference type="NCBI Taxonomy" id="652676"/>
    <lineage>
        <taxon>unclassified sequences</taxon>
        <taxon>metagenomes</taxon>
        <taxon>ecological metagenomes</taxon>
    </lineage>
</organism>
<comment type="similarity">
    <text evidence="1">Belongs to the thiolase-like superfamily. Beta-ketoacyl-ACP synthases family.</text>
</comment>
<dbReference type="SUPFAM" id="SSF53901">
    <property type="entry name" value="Thiolase-like"/>
    <property type="match status" value="2"/>
</dbReference>
<evidence type="ECO:0000259" key="3">
    <source>
        <dbReference type="PROSITE" id="PS52004"/>
    </source>
</evidence>
<dbReference type="PROSITE" id="PS52004">
    <property type="entry name" value="KS3_2"/>
    <property type="match status" value="1"/>
</dbReference>
<dbReference type="InterPro" id="IPR016039">
    <property type="entry name" value="Thiolase-like"/>
</dbReference>
<protein>
    <submittedName>
        <fullName evidence="4">3-oxoacyl-[ACP] synthase FabV like</fullName>
        <ecNumber evidence="4">2.3.1.41</ecNumber>
    </submittedName>
</protein>
<dbReference type="PANTHER" id="PTHR11712">
    <property type="entry name" value="POLYKETIDE SYNTHASE-RELATED"/>
    <property type="match status" value="1"/>
</dbReference>
<dbReference type="Pfam" id="PF02801">
    <property type="entry name" value="Ketoacyl-synt_C"/>
    <property type="match status" value="1"/>
</dbReference>
<proteinExistence type="inferred from homology"/>
<dbReference type="InterPro" id="IPR000794">
    <property type="entry name" value="Beta-ketoacyl_synthase"/>
</dbReference>
<gene>
    <name evidence="4" type="ORF">MNB_SV-8-1197</name>
</gene>
<reference evidence="4" key="1">
    <citation type="submission" date="2016-10" db="EMBL/GenBank/DDBJ databases">
        <authorList>
            <person name="de Groot N.N."/>
        </authorList>
    </citation>
    <scope>NUCLEOTIDE SEQUENCE</scope>
</reference>
<dbReference type="EC" id="2.3.1.41" evidence="4"/>
<evidence type="ECO:0000256" key="1">
    <source>
        <dbReference type="ARBA" id="ARBA00008467"/>
    </source>
</evidence>
<dbReference type="EMBL" id="FPHD01000057">
    <property type="protein sequence ID" value="SFV61372.1"/>
    <property type="molecule type" value="Genomic_DNA"/>
</dbReference>
<dbReference type="InterPro" id="IPR020841">
    <property type="entry name" value="PKS_Beta-ketoAc_synthase_dom"/>
</dbReference>
<name>A0A1W1C6M4_9ZZZZ</name>
<sequence>MAKVNILKYEVNASQGNLQQTLDAIKNDRIARSIKKIQASMEEVEIPYYLLKEEIKQEQRSIYHAMRDMLLKLLPEESNRSQTALIVGTSLVDWHLVDAINATVYDEKKPYTSQKQSIDSYAKELSKEFGLNDFTMTINTACTSSANALLEASNMINIGLFEYAIVIGVEIFSPIMSSGFYAMDLIANNIVKPFDIDRDGLILGEALAGIVLGKDDTKWSLEGGFSNCHSQTITSVSQSGDECVEVMQKALQNCDVEAKEITALKAHATGSHSNDLAELNAISKVFEPSLTFTALKPYVGHTIGASGVLEIALLMAAVDEGFIPKTYFCEKPILPEYRPISEHKKCDRGLFMCNYFGFGGNNISLIIKKELS</sequence>
<dbReference type="Pfam" id="PF00109">
    <property type="entry name" value="ketoacyl-synt"/>
    <property type="match status" value="1"/>
</dbReference>
<dbReference type="GO" id="GO:0006633">
    <property type="term" value="P:fatty acid biosynthetic process"/>
    <property type="evidence" value="ECO:0007669"/>
    <property type="project" value="TreeGrafter"/>
</dbReference>
<evidence type="ECO:0000313" key="4">
    <source>
        <dbReference type="EMBL" id="SFV61372.1"/>
    </source>
</evidence>